<dbReference type="Proteomes" id="UP000321039">
    <property type="component" value="Unassembled WGS sequence"/>
</dbReference>
<organism evidence="3 4">
    <name type="scientific">Parahaliea maris</name>
    <dbReference type="NCBI Taxonomy" id="2716870"/>
    <lineage>
        <taxon>Bacteria</taxon>
        <taxon>Pseudomonadati</taxon>
        <taxon>Pseudomonadota</taxon>
        <taxon>Gammaproteobacteria</taxon>
        <taxon>Cellvibrionales</taxon>
        <taxon>Halieaceae</taxon>
        <taxon>Parahaliea</taxon>
    </lineage>
</organism>
<sequence>MKTDIRVVVAALLASFPVLQLQAAVEGDEITGTVINDQFPGQSDWPSPVAIVSFSDVEFSRVDANVTTSADFAEHTLTLNYENTSAFPNITYAPLVFVFEDIAVDSGTITSLAEVSNTFSAQIATSFTEDSITIEVDTQNTNPGDVFTLVLDVGESSEPTAYSVEFTGTVFSVGSNLGDEIMANDAVYGCVDYRDGIEDTDPSETVGRYVDAVTNFQLSVGDAASFSGQPGVITVWDDAFNTVQDFFSASVIAEDLGVTVGGEDLLGFQFGLGGQPGDTDILFSADIPSAEELLAFDYFTSSNDVNWMRFSADGGDGDQQNSIVRWSLDSVTPRESACAEEPPVELTPEEALVALMAELSELDIHKGVAKSLNAKLRNALSRLQDGNTANDHAAANKLKAFINAVSAQSGKKIPEVDAEELIAAAEAIIAAINDPGSAVVVVLGQDPSEPGPEFEPESKSEPKAKPQAKSKPEPKSKSKFKPQK</sequence>
<dbReference type="RefSeq" id="WP_148066667.1">
    <property type="nucleotide sequence ID" value="NZ_VRZA01000001.1"/>
</dbReference>
<keyword evidence="2" id="KW-0732">Signal</keyword>
<evidence type="ECO:0000256" key="2">
    <source>
        <dbReference type="SAM" id="SignalP"/>
    </source>
</evidence>
<evidence type="ECO:0000313" key="4">
    <source>
        <dbReference type="Proteomes" id="UP000321039"/>
    </source>
</evidence>
<dbReference type="AlphaFoldDB" id="A0A5C9A6P1"/>
<name>A0A5C9A6P1_9GAMM</name>
<dbReference type="EMBL" id="VRZA01000001">
    <property type="protein sequence ID" value="TXS96396.1"/>
    <property type="molecule type" value="Genomic_DNA"/>
</dbReference>
<keyword evidence="4" id="KW-1185">Reference proteome</keyword>
<evidence type="ECO:0000256" key="1">
    <source>
        <dbReference type="SAM" id="MobiDB-lite"/>
    </source>
</evidence>
<comment type="caution">
    <text evidence="3">The sequence shown here is derived from an EMBL/GenBank/DDBJ whole genome shotgun (WGS) entry which is preliminary data.</text>
</comment>
<reference evidence="3 4" key="1">
    <citation type="submission" date="2019-08" db="EMBL/GenBank/DDBJ databases">
        <title>Parahaliea maris sp. nov., isolated from the surface seawater.</title>
        <authorList>
            <person name="Liu Y."/>
        </authorList>
    </citation>
    <scope>NUCLEOTIDE SEQUENCE [LARGE SCALE GENOMIC DNA]</scope>
    <source>
        <strain evidence="3 4">HSLHS9</strain>
    </source>
</reference>
<feature type="signal peptide" evidence="2">
    <location>
        <begin position="1"/>
        <end position="23"/>
    </location>
</feature>
<proteinExistence type="predicted"/>
<evidence type="ECO:0000313" key="3">
    <source>
        <dbReference type="EMBL" id="TXS96396.1"/>
    </source>
</evidence>
<accession>A0A5C9A6P1</accession>
<feature type="compositionally biased region" description="Basic and acidic residues" evidence="1">
    <location>
        <begin position="456"/>
        <end position="476"/>
    </location>
</feature>
<protein>
    <submittedName>
        <fullName evidence="3">Uncharacterized protein</fullName>
    </submittedName>
</protein>
<feature type="chain" id="PRO_5023113216" evidence="2">
    <location>
        <begin position="24"/>
        <end position="484"/>
    </location>
</feature>
<feature type="region of interest" description="Disordered" evidence="1">
    <location>
        <begin position="442"/>
        <end position="484"/>
    </location>
</feature>
<gene>
    <name evidence="3" type="ORF">FV139_02565</name>
</gene>